<dbReference type="Pfam" id="PF03190">
    <property type="entry name" value="Thioredox_DsbH"/>
    <property type="match status" value="1"/>
</dbReference>
<dbReference type="InterPro" id="IPR036249">
    <property type="entry name" value="Thioredoxin-like_sf"/>
</dbReference>
<dbReference type="InterPro" id="IPR008928">
    <property type="entry name" value="6-hairpin_glycosidase_sf"/>
</dbReference>
<dbReference type="FunFam" id="3.40.30.10:FF:000218">
    <property type="entry name" value="spermatogenesis-associated protein 20"/>
    <property type="match status" value="1"/>
</dbReference>
<dbReference type="InterPro" id="IPR024705">
    <property type="entry name" value="Ssp411"/>
</dbReference>
<evidence type="ECO:0000313" key="3">
    <source>
        <dbReference type="Proteomes" id="UP001141806"/>
    </source>
</evidence>
<name>A0A9Q0GZP3_9MAGN</name>
<reference evidence="2" key="1">
    <citation type="journal article" date="2023" name="Plant J.">
        <title>The genome of the king protea, Protea cynaroides.</title>
        <authorList>
            <person name="Chang J."/>
            <person name="Duong T.A."/>
            <person name="Schoeman C."/>
            <person name="Ma X."/>
            <person name="Roodt D."/>
            <person name="Barker N."/>
            <person name="Li Z."/>
            <person name="Van de Peer Y."/>
            <person name="Mizrachi E."/>
        </authorList>
    </citation>
    <scope>NUCLEOTIDE SEQUENCE</scope>
    <source>
        <tissue evidence="2">Young leaves</tissue>
    </source>
</reference>
<dbReference type="SUPFAM" id="SSF52833">
    <property type="entry name" value="Thioredoxin-like"/>
    <property type="match status" value="1"/>
</dbReference>
<dbReference type="SUPFAM" id="SSF48208">
    <property type="entry name" value="Six-hairpin glycosidases"/>
    <property type="match status" value="1"/>
</dbReference>
<dbReference type="InterPro" id="IPR012341">
    <property type="entry name" value="6hp_glycosidase-like_sf"/>
</dbReference>
<gene>
    <name evidence="2" type="ORF">NE237_013970</name>
</gene>
<dbReference type="Proteomes" id="UP001141806">
    <property type="component" value="Unassembled WGS sequence"/>
</dbReference>
<protein>
    <recommendedName>
        <fullName evidence="1">Spermatogenesis-associated protein 20-like TRX domain-containing protein</fullName>
    </recommendedName>
</protein>
<dbReference type="InterPro" id="IPR004879">
    <property type="entry name" value="Ssp411-like_TRX"/>
</dbReference>
<dbReference type="OrthoDB" id="1923667at2759"/>
<dbReference type="Gene3D" id="1.50.10.10">
    <property type="match status" value="1"/>
</dbReference>
<keyword evidence="3" id="KW-1185">Reference proteome</keyword>
<accession>A0A9Q0GZP3</accession>
<dbReference type="PIRSF" id="PIRSF006402">
    <property type="entry name" value="UCP006402_thioredoxin"/>
    <property type="match status" value="1"/>
</dbReference>
<evidence type="ECO:0000259" key="1">
    <source>
        <dbReference type="Pfam" id="PF03190"/>
    </source>
</evidence>
<organism evidence="2 3">
    <name type="scientific">Protea cynaroides</name>
    <dbReference type="NCBI Taxonomy" id="273540"/>
    <lineage>
        <taxon>Eukaryota</taxon>
        <taxon>Viridiplantae</taxon>
        <taxon>Streptophyta</taxon>
        <taxon>Embryophyta</taxon>
        <taxon>Tracheophyta</taxon>
        <taxon>Spermatophyta</taxon>
        <taxon>Magnoliopsida</taxon>
        <taxon>Proteales</taxon>
        <taxon>Proteaceae</taxon>
        <taxon>Protea</taxon>
    </lineage>
</organism>
<proteinExistence type="predicted"/>
<dbReference type="PANTHER" id="PTHR42899:SF1">
    <property type="entry name" value="SPERMATOGENESIS-ASSOCIATED PROTEIN 20"/>
    <property type="match status" value="1"/>
</dbReference>
<dbReference type="GO" id="GO:0009507">
    <property type="term" value="C:chloroplast"/>
    <property type="evidence" value="ECO:0007669"/>
    <property type="project" value="TreeGrafter"/>
</dbReference>
<evidence type="ECO:0000313" key="2">
    <source>
        <dbReference type="EMBL" id="KAJ4957187.1"/>
    </source>
</evidence>
<dbReference type="PANTHER" id="PTHR42899">
    <property type="entry name" value="SPERMATOGENESIS-ASSOCIATED PROTEIN 20"/>
    <property type="match status" value="1"/>
</dbReference>
<sequence length="822" mass="92284">MVIVRDLLCFSSRSSTVVSLFRLNPFGTLRKPIRNSNPSISALSLSSFIALVSPCRHIHVHKVMAERTLDTSQYHKHTNRLAREHSPYLLQHAHNPVDWYPWGEEAFQVARRRDVPIFLSIGYSTCHWCHVMEVESFEDEEVAKLLNDWFVSIKVDREERPDVDKVYMTYVQALYGGGGWPLSAFLSPDLKPLMGGTYFPPDDKYGRPGFKTILRKVKDAWEMNREVLVKSGAFAIEQLSEALATSANSNKLSDGLSQKALHLCAEQLSGSYDPKFGGFGSAPKFPRPVEIQLMMYQSKKLEEAGKSSEANKNLEMVLFSLQCMARGGIHDQIGGGFHRYSVDELWHVPHFEKMLYDQGQLANVYLDSFSITGDTFFSSVARDILDYLRRDMIGEGGEIYSAEDADSAEFEGASRKKEGAFYIWMSQEVEDIVGEHANIFRDHYYIKPSGNCDLSRMSDPHDEFKGRNVLIERNDTSTMASKLGISKDEYLDILGASRKKLFDARSKRPRPHLDDKVIVSWNGLAISAFAKASQILKGEAEGTKFYFPVVGCSPQEYLEVGEKAASFIKRQLYDNRTHRLKHSFRNGPSKAPGFLDDYAFLISGLLDLYEFGGGTSWLSWAIELQNTQDELFMDREGGGYFNTPGEDPSVLLRVKEDHDGAEPSGNSVSVINLVRLASMVTGSRSDYYKHDAEHLLAVFESRLKDMAMAIPLMCCAADMLCVPSRKQVVLVGHEPSVNFDGMIAAAHASYDPNKTVIHVDPSNKEDMEFWESNNENIALMAKNNAAADKVVALVCQNFTCSFPVTDPESLKALLKEKPSRPV</sequence>
<dbReference type="Gene3D" id="3.40.30.10">
    <property type="entry name" value="Glutaredoxin"/>
    <property type="match status" value="1"/>
</dbReference>
<comment type="caution">
    <text evidence="2">The sequence shown here is derived from an EMBL/GenBank/DDBJ whole genome shotgun (WGS) entry which is preliminary data.</text>
</comment>
<dbReference type="GO" id="GO:0005975">
    <property type="term" value="P:carbohydrate metabolic process"/>
    <property type="evidence" value="ECO:0007669"/>
    <property type="project" value="InterPro"/>
</dbReference>
<dbReference type="CDD" id="cd02955">
    <property type="entry name" value="SSP411"/>
    <property type="match status" value="1"/>
</dbReference>
<dbReference type="EMBL" id="JAMYWD010000011">
    <property type="protein sequence ID" value="KAJ4957187.1"/>
    <property type="molecule type" value="Genomic_DNA"/>
</dbReference>
<dbReference type="AlphaFoldDB" id="A0A9Q0GZP3"/>
<feature type="domain" description="Spermatogenesis-associated protein 20-like TRX" evidence="1">
    <location>
        <begin position="78"/>
        <end position="238"/>
    </location>
</feature>